<accession>A0A2J6R9F1</accession>
<dbReference type="AlphaFoldDB" id="A0A2J6R9F1"/>
<dbReference type="InterPro" id="IPR045518">
    <property type="entry name" value="2EXR"/>
</dbReference>
<keyword evidence="3" id="KW-1185">Reference proteome</keyword>
<proteinExistence type="predicted"/>
<dbReference type="EMBL" id="KZ613952">
    <property type="protein sequence ID" value="PMD35148.1"/>
    <property type="molecule type" value="Genomic_DNA"/>
</dbReference>
<protein>
    <recommendedName>
        <fullName evidence="1">2EXR domain-containing protein</fullName>
    </recommendedName>
</protein>
<dbReference type="OrthoDB" id="3473305at2759"/>
<gene>
    <name evidence="2" type="ORF">L207DRAFT_602581</name>
</gene>
<evidence type="ECO:0000313" key="2">
    <source>
        <dbReference type="EMBL" id="PMD35148.1"/>
    </source>
</evidence>
<dbReference type="PANTHER" id="PTHR35910">
    <property type="entry name" value="2EXR DOMAIN-CONTAINING PROTEIN"/>
    <property type="match status" value="1"/>
</dbReference>
<evidence type="ECO:0000259" key="1">
    <source>
        <dbReference type="Pfam" id="PF20150"/>
    </source>
</evidence>
<name>A0A2J6R9F1_HYAVF</name>
<feature type="domain" description="2EXR" evidence="1">
    <location>
        <begin position="17"/>
        <end position="119"/>
    </location>
</feature>
<dbReference type="Pfam" id="PF20150">
    <property type="entry name" value="2EXR"/>
    <property type="match status" value="1"/>
</dbReference>
<dbReference type="PANTHER" id="PTHR35910:SF6">
    <property type="entry name" value="2EXR DOMAIN-CONTAINING PROTEIN"/>
    <property type="match status" value="1"/>
</dbReference>
<organism evidence="2 3">
    <name type="scientific">Hyaloscypha variabilis (strain UAMH 11265 / GT02V1 / F)</name>
    <name type="common">Meliniomyces variabilis</name>
    <dbReference type="NCBI Taxonomy" id="1149755"/>
    <lineage>
        <taxon>Eukaryota</taxon>
        <taxon>Fungi</taxon>
        <taxon>Dikarya</taxon>
        <taxon>Ascomycota</taxon>
        <taxon>Pezizomycotina</taxon>
        <taxon>Leotiomycetes</taxon>
        <taxon>Helotiales</taxon>
        <taxon>Hyaloscyphaceae</taxon>
        <taxon>Hyaloscypha</taxon>
        <taxon>Hyaloscypha variabilis</taxon>
    </lineage>
</organism>
<evidence type="ECO:0000313" key="3">
    <source>
        <dbReference type="Proteomes" id="UP000235786"/>
    </source>
</evidence>
<reference evidence="2 3" key="1">
    <citation type="submission" date="2016-04" db="EMBL/GenBank/DDBJ databases">
        <title>A degradative enzymes factory behind the ericoid mycorrhizal symbiosis.</title>
        <authorList>
            <consortium name="DOE Joint Genome Institute"/>
            <person name="Martino E."/>
            <person name="Morin E."/>
            <person name="Grelet G."/>
            <person name="Kuo A."/>
            <person name="Kohler A."/>
            <person name="Daghino S."/>
            <person name="Barry K."/>
            <person name="Choi C."/>
            <person name="Cichocki N."/>
            <person name="Clum A."/>
            <person name="Copeland A."/>
            <person name="Hainaut M."/>
            <person name="Haridas S."/>
            <person name="Labutti K."/>
            <person name="Lindquist E."/>
            <person name="Lipzen A."/>
            <person name="Khouja H.-R."/>
            <person name="Murat C."/>
            <person name="Ohm R."/>
            <person name="Olson A."/>
            <person name="Spatafora J."/>
            <person name="Veneault-Fourrey C."/>
            <person name="Henrissat B."/>
            <person name="Grigoriev I."/>
            <person name="Martin F."/>
            <person name="Perotto S."/>
        </authorList>
    </citation>
    <scope>NUCLEOTIDE SEQUENCE [LARGE SCALE GENOMIC DNA]</scope>
    <source>
        <strain evidence="2 3">F</strain>
    </source>
</reference>
<dbReference type="Proteomes" id="UP000235786">
    <property type="component" value="Unassembled WGS sequence"/>
</dbReference>
<sequence length="233" mass="26771">MPSANRRRKTKSPTSKFHPFPKLSFEIRSMIWALSIEPRIFHFSFEAANTADGDDNLVISITCPHLNLLETSREARSEVIRAMSRYGQPFHDHVITQPDVNVTWVAKLGVLNFNYAPDIVYIDVPHPPEFGNNFGEHLDDLVREILKEEVILGGQIKSLAINYALLASSYWRQFPKESLTSPIWKSLQHLVVVKAWGEKKDLDTDVLLRDMPVDCPWSREVMKTVGCRRKCRI</sequence>